<evidence type="ECO:0000259" key="6">
    <source>
        <dbReference type="PROSITE" id="PS50172"/>
    </source>
</evidence>
<evidence type="ECO:0000256" key="4">
    <source>
        <dbReference type="HAMAP-Rule" id="MF_03028"/>
    </source>
</evidence>
<dbReference type="CDD" id="cd17709">
    <property type="entry name" value="BRCT_pescadillo_like"/>
    <property type="match status" value="1"/>
</dbReference>
<dbReference type="InterPro" id="IPR010613">
    <property type="entry name" value="PES"/>
</dbReference>
<feature type="domain" description="BRCT" evidence="6">
    <location>
        <begin position="309"/>
        <end position="399"/>
    </location>
</feature>
<keyword evidence="1 4" id="KW-0690">Ribosome biogenesis</keyword>
<feature type="compositionally biased region" description="Basic and acidic residues" evidence="5">
    <location>
        <begin position="512"/>
        <end position="526"/>
    </location>
</feature>
<keyword evidence="2 4" id="KW-0698">rRNA processing</keyword>
<dbReference type="FunFam" id="3.40.50.10190:FF:000002">
    <property type="entry name" value="Pescadillo homolog"/>
    <property type="match status" value="1"/>
</dbReference>
<feature type="region of interest" description="Disordered" evidence="5">
    <location>
        <begin position="432"/>
        <end position="466"/>
    </location>
</feature>
<dbReference type="Gene3D" id="3.40.50.10190">
    <property type="entry name" value="BRCT domain"/>
    <property type="match status" value="1"/>
</dbReference>
<dbReference type="WBParaSite" id="ACRNAN_scaffold304.g19875.t1">
    <property type="protein sequence ID" value="ACRNAN_scaffold304.g19875.t1"/>
    <property type="gene ID" value="ACRNAN_scaffold304.g19875"/>
</dbReference>
<dbReference type="InterPro" id="IPR001357">
    <property type="entry name" value="BRCT_dom"/>
</dbReference>
<dbReference type="Proteomes" id="UP000887540">
    <property type="component" value="Unplaced"/>
</dbReference>
<comment type="function">
    <text evidence="4">Required for maturation of ribosomal RNAs and formation of the large ribosomal subunit.</text>
</comment>
<dbReference type="GO" id="GO:0043021">
    <property type="term" value="F:ribonucleoprotein complex binding"/>
    <property type="evidence" value="ECO:0007669"/>
    <property type="project" value="UniProtKB-UniRule"/>
</dbReference>
<dbReference type="PROSITE" id="PS50172">
    <property type="entry name" value="BRCT"/>
    <property type="match status" value="1"/>
</dbReference>
<keyword evidence="7" id="KW-1185">Reference proteome</keyword>
<dbReference type="PANTHER" id="PTHR12221">
    <property type="entry name" value="PESCADILLO - RELATED"/>
    <property type="match status" value="1"/>
</dbReference>
<dbReference type="SUPFAM" id="SSF52113">
    <property type="entry name" value="BRCT domain"/>
    <property type="match status" value="1"/>
</dbReference>
<evidence type="ECO:0000313" key="8">
    <source>
        <dbReference type="WBParaSite" id="ACRNAN_scaffold304.g19875.t1"/>
    </source>
</evidence>
<accession>A0A914DNS5</accession>
<dbReference type="InterPro" id="IPR036420">
    <property type="entry name" value="BRCT_dom_sf"/>
</dbReference>
<organism evidence="7 8">
    <name type="scientific">Acrobeloides nanus</name>
    <dbReference type="NCBI Taxonomy" id="290746"/>
    <lineage>
        <taxon>Eukaryota</taxon>
        <taxon>Metazoa</taxon>
        <taxon>Ecdysozoa</taxon>
        <taxon>Nematoda</taxon>
        <taxon>Chromadorea</taxon>
        <taxon>Rhabditida</taxon>
        <taxon>Tylenchina</taxon>
        <taxon>Cephalobomorpha</taxon>
        <taxon>Cephaloboidea</taxon>
        <taxon>Cephalobidae</taxon>
        <taxon>Acrobeloides</taxon>
    </lineage>
</organism>
<evidence type="ECO:0000256" key="3">
    <source>
        <dbReference type="ARBA" id="ARBA00023242"/>
    </source>
</evidence>
<dbReference type="GO" id="GO:0000463">
    <property type="term" value="P:maturation of LSU-rRNA from tricistronic rRNA transcript (SSU-rRNA, 5.8S rRNA, LSU-rRNA)"/>
    <property type="evidence" value="ECO:0007669"/>
    <property type="project" value="UniProtKB-UniRule"/>
</dbReference>
<feature type="compositionally biased region" description="Basic and acidic residues" evidence="5">
    <location>
        <begin position="432"/>
        <end position="446"/>
    </location>
</feature>
<dbReference type="GO" id="GO:0003723">
    <property type="term" value="F:RNA binding"/>
    <property type="evidence" value="ECO:0007669"/>
    <property type="project" value="TreeGrafter"/>
</dbReference>
<feature type="region of interest" description="Disordered" evidence="5">
    <location>
        <begin position="498"/>
        <end position="526"/>
    </location>
</feature>
<evidence type="ECO:0000256" key="1">
    <source>
        <dbReference type="ARBA" id="ARBA00022517"/>
    </source>
</evidence>
<feature type="compositionally biased region" description="Basic residues" evidence="5">
    <location>
        <begin position="498"/>
        <end position="509"/>
    </location>
</feature>
<dbReference type="GO" id="GO:0070545">
    <property type="term" value="C:PeBoW complex"/>
    <property type="evidence" value="ECO:0007669"/>
    <property type="project" value="TreeGrafter"/>
</dbReference>
<protein>
    <recommendedName>
        <fullName evidence="4">Pescadillo homolog</fullName>
    </recommendedName>
</protein>
<evidence type="ECO:0000256" key="5">
    <source>
        <dbReference type="SAM" id="MobiDB-lite"/>
    </source>
</evidence>
<evidence type="ECO:0000256" key="2">
    <source>
        <dbReference type="ARBA" id="ARBA00022552"/>
    </source>
</evidence>
<dbReference type="HAMAP" id="MF_03028">
    <property type="entry name" value="Pescadillo"/>
    <property type="match status" value="1"/>
</dbReference>
<dbReference type="Pfam" id="PF16589">
    <property type="entry name" value="BRCT_2"/>
    <property type="match status" value="1"/>
</dbReference>
<dbReference type="Pfam" id="PF06732">
    <property type="entry name" value="Pescadillo_N"/>
    <property type="match status" value="1"/>
</dbReference>
<comment type="subcellular location">
    <subcellularLocation>
        <location evidence="4">Nucleus</location>
        <location evidence="4">Nucleolus</location>
    </subcellularLocation>
    <subcellularLocation>
        <location evidence="4">Nucleus</location>
        <location evidence="4">Nucleoplasm</location>
    </subcellularLocation>
</comment>
<proteinExistence type="inferred from homology"/>
<comment type="similarity">
    <text evidence="4">Belongs to the pescadillo family.</text>
</comment>
<evidence type="ECO:0000313" key="7">
    <source>
        <dbReference type="Proteomes" id="UP000887540"/>
    </source>
</evidence>
<keyword evidence="3 4" id="KW-0539">Nucleus</keyword>
<dbReference type="AlphaFoldDB" id="A0A914DNS5"/>
<sequence>MGRIRKKFQSGTSSIYISRKKALKKLQLTLKDFRRLCILKGIYPREPLHKKKANKGSTENKIYYHVKDVNFLANEPLINKFREYKIFLRRLTRAKAKGQKDHAERLLENKPQFRLDLLVKERYPTFASALRDMDDALCLLFAFAALPRTKAVKGNVVADCRRLTTEFMHYVIESHSLTKTFVSIKGIYYQAEIMGEKITWIVPHERGIGHVTEVDFNVMATFVDFYVAMISFVNFRLYKALGLFYPPKLSNNVDEKNFVFEENDLDEKIYSLARPIARTQTSEPEPTIDTFSESDTQESLAEKMKIAQALRTLFAKCKFFLNREVSKEAMALIIRSCGGTVSWEGCIAKVYDEKNEKITHHVIDRPLDNVDINRAYVQPQWVFDSFNARKLLPTDKYAPGRTLPPHLSPFVEEKIGEYVPLEKIEQLKEDGKDITHLLKPDEDKKKEVKPKRQKTKPETPESGMSVKTGKVFKENLQKKLNQVGQELKLREMMIPKKHRRVYKKIKYGQKRQASEKKKLESKRQNN</sequence>
<dbReference type="GO" id="GO:0000466">
    <property type="term" value="P:maturation of 5.8S rRNA from tricistronic rRNA transcript (SSU-rRNA, 5.8S rRNA, LSU-rRNA)"/>
    <property type="evidence" value="ECO:0007669"/>
    <property type="project" value="UniProtKB-UniRule"/>
</dbReference>
<name>A0A914DNS5_9BILA</name>
<dbReference type="GO" id="GO:0030687">
    <property type="term" value="C:preribosome, large subunit precursor"/>
    <property type="evidence" value="ECO:0007669"/>
    <property type="project" value="UniProtKB-UniRule"/>
</dbReference>
<dbReference type="GO" id="GO:0005654">
    <property type="term" value="C:nucleoplasm"/>
    <property type="evidence" value="ECO:0007669"/>
    <property type="project" value="UniProtKB-SubCell"/>
</dbReference>
<dbReference type="PANTHER" id="PTHR12221:SF6">
    <property type="entry name" value="PESCADILLO HOMOLOG"/>
    <property type="match status" value="1"/>
</dbReference>
<reference evidence="8" key="1">
    <citation type="submission" date="2022-11" db="UniProtKB">
        <authorList>
            <consortium name="WormBaseParasite"/>
        </authorList>
    </citation>
    <scope>IDENTIFICATION</scope>
</reference>